<evidence type="ECO:0000256" key="4">
    <source>
        <dbReference type="ARBA" id="ARBA00023136"/>
    </source>
</evidence>
<accession>A0A162AIB0</accession>
<dbReference type="PANTHER" id="PTHR24221:SF621">
    <property type="entry name" value="ABC TRANSPORTER B FAMILY MEMBER 21"/>
    <property type="match status" value="1"/>
</dbReference>
<feature type="compositionally biased region" description="Basic and acidic residues" evidence="5">
    <location>
        <begin position="39"/>
        <end position="51"/>
    </location>
</feature>
<dbReference type="Pfam" id="PF00664">
    <property type="entry name" value="ABC_membrane"/>
    <property type="match status" value="1"/>
</dbReference>
<name>A0A162AIB0_DAUCS</name>
<reference evidence="6" key="1">
    <citation type="journal article" date="2016" name="Nat. Genet.">
        <title>A high-quality carrot genome assembly provides new insights into carotenoid accumulation and asterid genome evolution.</title>
        <authorList>
            <person name="Iorizzo M."/>
            <person name="Ellison S."/>
            <person name="Senalik D."/>
            <person name="Zeng P."/>
            <person name="Satapoomin P."/>
            <person name="Huang J."/>
            <person name="Bowman M."/>
            <person name="Iovene M."/>
            <person name="Sanseverino W."/>
            <person name="Cavagnaro P."/>
            <person name="Yildiz M."/>
            <person name="Macko-Podgorni A."/>
            <person name="Moranska E."/>
            <person name="Grzebelus E."/>
            <person name="Grzebelus D."/>
            <person name="Ashrafi H."/>
            <person name="Zheng Z."/>
            <person name="Cheng S."/>
            <person name="Spooner D."/>
            <person name="Van Deynze A."/>
            <person name="Simon P."/>
        </authorList>
    </citation>
    <scope>NUCLEOTIDE SEQUENCE</scope>
    <source>
        <tissue evidence="6">Leaf</tissue>
    </source>
</reference>
<dbReference type="PANTHER" id="PTHR24221">
    <property type="entry name" value="ATP-BINDING CASSETTE SUB-FAMILY B"/>
    <property type="match status" value="1"/>
</dbReference>
<keyword evidence="7" id="KW-1185">Reference proteome</keyword>
<dbReference type="EMBL" id="CP093343">
    <property type="protein sequence ID" value="WOG83045.1"/>
    <property type="molecule type" value="Genomic_DNA"/>
</dbReference>
<reference evidence="6" key="2">
    <citation type="submission" date="2022-03" db="EMBL/GenBank/DDBJ databases">
        <title>Draft title - Genomic analysis of global carrot germplasm unveils the trajectory of domestication and the origin of high carotenoid orange carrot.</title>
        <authorList>
            <person name="Iorizzo M."/>
            <person name="Ellison S."/>
            <person name="Senalik D."/>
            <person name="Macko-Podgorni A."/>
            <person name="Grzebelus D."/>
            <person name="Bostan H."/>
            <person name="Rolling W."/>
            <person name="Curaba J."/>
            <person name="Simon P."/>
        </authorList>
    </citation>
    <scope>NUCLEOTIDE SEQUENCE</scope>
    <source>
        <tissue evidence="6">Leaf</tissue>
    </source>
</reference>
<dbReference type="GO" id="GO:0005524">
    <property type="term" value="F:ATP binding"/>
    <property type="evidence" value="ECO:0007669"/>
    <property type="project" value="InterPro"/>
</dbReference>
<keyword evidence="2" id="KW-0812">Transmembrane</keyword>
<evidence type="ECO:0000313" key="6">
    <source>
        <dbReference type="EMBL" id="WOG83045.1"/>
    </source>
</evidence>
<keyword evidence="4" id="KW-0472">Membrane</keyword>
<organism evidence="6 7">
    <name type="scientific">Daucus carota subsp. sativus</name>
    <name type="common">Carrot</name>
    <dbReference type="NCBI Taxonomy" id="79200"/>
    <lineage>
        <taxon>Eukaryota</taxon>
        <taxon>Viridiplantae</taxon>
        <taxon>Streptophyta</taxon>
        <taxon>Embryophyta</taxon>
        <taxon>Tracheophyta</taxon>
        <taxon>Spermatophyta</taxon>
        <taxon>Magnoliopsida</taxon>
        <taxon>eudicotyledons</taxon>
        <taxon>Gunneridae</taxon>
        <taxon>Pentapetalae</taxon>
        <taxon>asterids</taxon>
        <taxon>campanulids</taxon>
        <taxon>Apiales</taxon>
        <taxon>Apiaceae</taxon>
        <taxon>Apioideae</taxon>
        <taxon>Scandiceae</taxon>
        <taxon>Daucinae</taxon>
        <taxon>Daucus</taxon>
        <taxon>Daucus sect. Daucus</taxon>
    </lineage>
</organism>
<dbReference type="AlphaFoldDB" id="A0A162AIB0"/>
<evidence type="ECO:0000313" key="7">
    <source>
        <dbReference type="Proteomes" id="UP000077755"/>
    </source>
</evidence>
<dbReference type="SUPFAM" id="SSF90123">
    <property type="entry name" value="ABC transporter transmembrane region"/>
    <property type="match status" value="1"/>
</dbReference>
<evidence type="ECO:0000256" key="2">
    <source>
        <dbReference type="ARBA" id="ARBA00022692"/>
    </source>
</evidence>
<dbReference type="GO" id="GO:0016020">
    <property type="term" value="C:membrane"/>
    <property type="evidence" value="ECO:0007669"/>
    <property type="project" value="UniProtKB-SubCell"/>
</dbReference>
<dbReference type="Proteomes" id="UP000077755">
    <property type="component" value="Chromosome 1"/>
</dbReference>
<dbReference type="Gene3D" id="1.20.1560.10">
    <property type="entry name" value="ABC transporter type 1, transmembrane domain"/>
    <property type="match status" value="1"/>
</dbReference>
<sequence length="177" mass="18954">MYSSISRVSSGVGNSSSRCSLTLSFRLPTGHTEIPIGEQEPKPEPESKDPNQKTSPEVPLRRLAYLNKPEIPALFAGSPAVIANGVIYPIFALGTVSFVAYPAQSQFFAVAGCNLIRRIRSLCFEKVASMEVGWFDKPENSSWAIGARLSTDAATVRALVGDRLGQLVQDGASAVPV</sequence>
<dbReference type="InterPro" id="IPR039421">
    <property type="entry name" value="Type_1_exporter"/>
</dbReference>
<dbReference type="GO" id="GO:0140359">
    <property type="term" value="F:ABC-type transporter activity"/>
    <property type="evidence" value="ECO:0007669"/>
    <property type="project" value="InterPro"/>
</dbReference>
<evidence type="ECO:0000256" key="3">
    <source>
        <dbReference type="ARBA" id="ARBA00022989"/>
    </source>
</evidence>
<evidence type="ECO:0000256" key="1">
    <source>
        <dbReference type="ARBA" id="ARBA00004141"/>
    </source>
</evidence>
<dbReference type="Gramene" id="KZN09506">
    <property type="protein sequence ID" value="KZN09506"/>
    <property type="gene ID" value="DCAR_002162"/>
</dbReference>
<gene>
    <name evidence="6" type="ORF">DCAR_0102219</name>
</gene>
<keyword evidence="3" id="KW-1133">Transmembrane helix</keyword>
<comment type="subcellular location">
    <subcellularLocation>
        <location evidence="1">Membrane</location>
        <topology evidence="1">Multi-pass membrane protein</topology>
    </subcellularLocation>
</comment>
<proteinExistence type="predicted"/>
<dbReference type="PROSITE" id="PS50929">
    <property type="entry name" value="ABC_TM1F"/>
    <property type="match status" value="1"/>
</dbReference>
<evidence type="ECO:0000256" key="5">
    <source>
        <dbReference type="SAM" id="MobiDB-lite"/>
    </source>
</evidence>
<protein>
    <submittedName>
        <fullName evidence="6">Uncharacterized protein</fullName>
    </submittedName>
</protein>
<dbReference type="InterPro" id="IPR036640">
    <property type="entry name" value="ABC1_TM_sf"/>
</dbReference>
<feature type="region of interest" description="Disordered" evidence="5">
    <location>
        <begin position="31"/>
        <end position="58"/>
    </location>
</feature>
<dbReference type="OMA" id="ENSSWAI"/>
<dbReference type="InterPro" id="IPR011527">
    <property type="entry name" value="ABC1_TM_dom"/>
</dbReference>